<sequence length="55" mass="6304">IDVGHLSEQAILVPYNIDVNRTNEQALDKIPGELREYRSIDDVVSDERVEIQHNS</sequence>
<name>A0A0B1SBG3_OESDE</name>
<dbReference type="EMBL" id="KN580887">
    <property type="protein sequence ID" value="KHJ82259.1"/>
    <property type="molecule type" value="Genomic_DNA"/>
</dbReference>
<gene>
    <name evidence="1" type="ORF">OESDEN_18049</name>
</gene>
<proteinExistence type="predicted"/>
<dbReference type="Proteomes" id="UP000053660">
    <property type="component" value="Unassembled WGS sequence"/>
</dbReference>
<evidence type="ECO:0000313" key="2">
    <source>
        <dbReference type="Proteomes" id="UP000053660"/>
    </source>
</evidence>
<feature type="non-terminal residue" evidence="1">
    <location>
        <position position="1"/>
    </location>
</feature>
<reference evidence="1 2" key="1">
    <citation type="submission" date="2014-03" db="EMBL/GenBank/DDBJ databases">
        <title>Draft genome of the hookworm Oesophagostomum dentatum.</title>
        <authorList>
            <person name="Mitreva M."/>
        </authorList>
    </citation>
    <scope>NUCLEOTIDE SEQUENCE [LARGE SCALE GENOMIC DNA]</scope>
    <source>
        <strain evidence="1 2">OD-Hann</strain>
    </source>
</reference>
<keyword evidence="2" id="KW-1185">Reference proteome</keyword>
<evidence type="ECO:0000313" key="1">
    <source>
        <dbReference type="EMBL" id="KHJ82259.1"/>
    </source>
</evidence>
<protein>
    <submittedName>
        <fullName evidence="1">Uncharacterized protein</fullName>
    </submittedName>
</protein>
<organism evidence="1 2">
    <name type="scientific">Oesophagostomum dentatum</name>
    <name type="common">Nodular worm</name>
    <dbReference type="NCBI Taxonomy" id="61180"/>
    <lineage>
        <taxon>Eukaryota</taxon>
        <taxon>Metazoa</taxon>
        <taxon>Ecdysozoa</taxon>
        <taxon>Nematoda</taxon>
        <taxon>Chromadorea</taxon>
        <taxon>Rhabditida</taxon>
        <taxon>Rhabditina</taxon>
        <taxon>Rhabditomorpha</taxon>
        <taxon>Strongyloidea</taxon>
        <taxon>Strongylidae</taxon>
        <taxon>Oesophagostomum</taxon>
    </lineage>
</organism>
<dbReference type="AlphaFoldDB" id="A0A0B1SBG3"/>
<accession>A0A0B1SBG3</accession>
<dbReference type="OrthoDB" id="5869860at2759"/>